<dbReference type="InterPro" id="IPR049484">
    <property type="entry name" value="Rv0078-like_C"/>
</dbReference>
<dbReference type="RefSeq" id="WP_123813663.1">
    <property type="nucleotide sequence ID" value="NZ_RKQZ01000001.1"/>
</dbReference>
<dbReference type="SUPFAM" id="SSF46689">
    <property type="entry name" value="Homeodomain-like"/>
    <property type="match status" value="1"/>
</dbReference>
<keyword evidence="3" id="KW-0804">Transcription</keyword>
<feature type="DNA-binding region" description="H-T-H motif" evidence="4">
    <location>
        <begin position="33"/>
        <end position="52"/>
    </location>
</feature>
<comment type="caution">
    <text evidence="6">The sequence shown here is derived from an EMBL/GenBank/DDBJ whole genome shotgun (WGS) entry which is preliminary data.</text>
</comment>
<evidence type="ECO:0000256" key="2">
    <source>
        <dbReference type="ARBA" id="ARBA00023125"/>
    </source>
</evidence>
<dbReference type="Proteomes" id="UP000280501">
    <property type="component" value="Unassembled WGS sequence"/>
</dbReference>
<dbReference type="Pfam" id="PF21351">
    <property type="entry name" value="TetR_C_41"/>
    <property type="match status" value="1"/>
</dbReference>
<organism evidence="6 7">
    <name type="scientific">Myceligenerans xiligouense</name>
    <dbReference type="NCBI Taxonomy" id="253184"/>
    <lineage>
        <taxon>Bacteria</taxon>
        <taxon>Bacillati</taxon>
        <taxon>Actinomycetota</taxon>
        <taxon>Actinomycetes</taxon>
        <taxon>Micrococcales</taxon>
        <taxon>Promicromonosporaceae</taxon>
        <taxon>Myceligenerans</taxon>
    </lineage>
</organism>
<dbReference type="OrthoDB" id="4726108at2"/>
<evidence type="ECO:0000313" key="6">
    <source>
        <dbReference type="EMBL" id="RPF20505.1"/>
    </source>
</evidence>
<evidence type="ECO:0000256" key="3">
    <source>
        <dbReference type="ARBA" id="ARBA00023163"/>
    </source>
</evidence>
<accession>A0A3N4ZI09</accession>
<dbReference type="InterPro" id="IPR001647">
    <property type="entry name" value="HTH_TetR"/>
</dbReference>
<protein>
    <submittedName>
        <fullName evidence="6">TetR family transcriptional regulator</fullName>
    </submittedName>
</protein>
<keyword evidence="7" id="KW-1185">Reference proteome</keyword>
<dbReference type="EMBL" id="RKQZ01000001">
    <property type="protein sequence ID" value="RPF20505.1"/>
    <property type="molecule type" value="Genomic_DNA"/>
</dbReference>
<dbReference type="PANTHER" id="PTHR47506">
    <property type="entry name" value="TRANSCRIPTIONAL REGULATORY PROTEIN"/>
    <property type="match status" value="1"/>
</dbReference>
<evidence type="ECO:0000256" key="1">
    <source>
        <dbReference type="ARBA" id="ARBA00023015"/>
    </source>
</evidence>
<dbReference type="PANTHER" id="PTHR47506:SF1">
    <property type="entry name" value="HTH-TYPE TRANSCRIPTIONAL REGULATOR YJDC"/>
    <property type="match status" value="1"/>
</dbReference>
<dbReference type="AlphaFoldDB" id="A0A3N4ZI09"/>
<dbReference type="PRINTS" id="PR00455">
    <property type="entry name" value="HTHTETR"/>
</dbReference>
<feature type="domain" description="HTH tetR-type" evidence="5">
    <location>
        <begin position="10"/>
        <end position="70"/>
    </location>
</feature>
<keyword evidence="1" id="KW-0805">Transcription regulation</keyword>
<proteinExistence type="predicted"/>
<reference evidence="6 7" key="1">
    <citation type="submission" date="2018-11" db="EMBL/GenBank/DDBJ databases">
        <title>Sequencing the genomes of 1000 actinobacteria strains.</title>
        <authorList>
            <person name="Klenk H.-P."/>
        </authorList>
    </citation>
    <scope>NUCLEOTIDE SEQUENCE [LARGE SCALE GENOMIC DNA]</scope>
    <source>
        <strain evidence="6 7">DSM 15700</strain>
    </source>
</reference>
<evidence type="ECO:0000256" key="4">
    <source>
        <dbReference type="PROSITE-ProRule" id="PRU00335"/>
    </source>
</evidence>
<dbReference type="Gene3D" id="1.10.357.10">
    <property type="entry name" value="Tetracycline Repressor, domain 2"/>
    <property type="match status" value="1"/>
</dbReference>
<keyword evidence="2 4" id="KW-0238">DNA-binding</keyword>
<evidence type="ECO:0000313" key="7">
    <source>
        <dbReference type="Proteomes" id="UP000280501"/>
    </source>
</evidence>
<dbReference type="Pfam" id="PF00440">
    <property type="entry name" value="TetR_N"/>
    <property type="match status" value="1"/>
</dbReference>
<name>A0A3N4ZI09_9MICO</name>
<evidence type="ECO:0000259" key="5">
    <source>
        <dbReference type="PROSITE" id="PS50977"/>
    </source>
</evidence>
<dbReference type="PROSITE" id="PS50977">
    <property type="entry name" value="HTH_TETR_2"/>
    <property type="match status" value="1"/>
</dbReference>
<sequence>MPRASAAAAARTARQVLDTASDLFAAHGFTGVSLDDVAQAAGVTRGAVYHHYRNKAGLFRAVAAHLQARVADAVVEAAEHAGTDPTARLSAGSHAFLDVITSGAAVRVLLVDAPAVLGWQEWRRLDAENSGMHLQEVLREIGVGDELLGAMSAQLSGAMNEAALWIAEHHDDEARRQAHSALDRLLAAVSP</sequence>
<dbReference type="GO" id="GO:0003677">
    <property type="term" value="F:DNA binding"/>
    <property type="evidence" value="ECO:0007669"/>
    <property type="project" value="UniProtKB-UniRule"/>
</dbReference>
<dbReference type="InterPro" id="IPR009057">
    <property type="entry name" value="Homeodomain-like_sf"/>
</dbReference>
<gene>
    <name evidence="6" type="ORF">EDD34_1100</name>
</gene>